<dbReference type="Proteomes" id="UP000075230">
    <property type="component" value="Unassembled WGS sequence"/>
</dbReference>
<dbReference type="EMBL" id="BCWF01000016">
    <property type="protein sequence ID" value="GAT22861.1"/>
    <property type="molecule type" value="Genomic_DNA"/>
</dbReference>
<gene>
    <name evidence="1" type="ORF">RIB2604_01602780</name>
</gene>
<organism evidence="1 2">
    <name type="scientific">Aspergillus kawachii</name>
    <name type="common">White koji mold</name>
    <name type="synonym">Aspergillus awamori var. kawachi</name>
    <dbReference type="NCBI Taxonomy" id="1069201"/>
    <lineage>
        <taxon>Eukaryota</taxon>
        <taxon>Fungi</taxon>
        <taxon>Dikarya</taxon>
        <taxon>Ascomycota</taxon>
        <taxon>Pezizomycotina</taxon>
        <taxon>Eurotiomycetes</taxon>
        <taxon>Eurotiomycetidae</taxon>
        <taxon>Eurotiales</taxon>
        <taxon>Aspergillaceae</taxon>
        <taxon>Aspergillus</taxon>
        <taxon>Aspergillus subgen. Circumdati</taxon>
    </lineage>
</organism>
<protein>
    <submittedName>
        <fullName evidence="1">NACHT and WD40 domain protein</fullName>
    </submittedName>
</protein>
<name>A0A146FBL6_ASPKA</name>
<dbReference type="AlphaFoldDB" id="A0A146FBL6"/>
<reference evidence="2" key="2">
    <citation type="submission" date="2016-02" db="EMBL/GenBank/DDBJ databases">
        <title>Genome sequencing of Aspergillus luchuensis NBRC 4314.</title>
        <authorList>
            <person name="Yamada O."/>
        </authorList>
    </citation>
    <scope>NUCLEOTIDE SEQUENCE [LARGE SCALE GENOMIC DNA]</scope>
    <source>
        <strain evidence="2">RIB 2604</strain>
    </source>
</reference>
<evidence type="ECO:0000313" key="1">
    <source>
        <dbReference type="EMBL" id="GAT22861.1"/>
    </source>
</evidence>
<sequence length="49" mass="5979">MPPRHRLFVFFRIKVHSSPPEPIFRRAIQLQVRDNADRKMQILREPAWP</sequence>
<reference evidence="1 2" key="1">
    <citation type="journal article" date="2016" name="DNA Res.">
        <title>Genome sequence of Aspergillus luchuensis NBRC 4314.</title>
        <authorList>
            <person name="Yamada O."/>
            <person name="Machida M."/>
            <person name="Hosoyama A."/>
            <person name="Goto M."/>
            <person name="Takahashi T."/>
            <person name="Futagami T."/>
            <person name="Yamagata Y."/>
            <person name="Takeuchi M."/>
            <person name="Kobayashi T."/>
            <person name="Koike H."/>
            <person name="Abe K."/>
            <person name="Asai K."/>
            <person name="Arita M."/>
            <person name="Fujita N."/>
            <person name="Fukuda K."/>
            <person name="Higa K."/>
            <person name="Horikawa H."/>
            <person name="Ishikawa T."/>
            <person name="Jinno K."/>
            <person name="Kato Y."/>
            <person name="Kirimura K."/>
            <person name="Mizutani O."/>
            <person name="Nakasone K."/>
            <person name="Sano M."/>
            <person name="Shiraishi Y."/>
            <person name="Tsukahara M."/>
            <person name="Gomi K."/>
        </authorList>
    </citation>
    <scope>NUCLEOTIDE SEQUENCE [LARGE SCALE GENOMIC DNA]</scope>
    <source>
        <strain evidence="1 2">RIB 2604</strain>
    </source>
</reference>
<proteinExistence type="predicted"/>
<comment type="caution">
    <text evidence="1">The sequence shown here is derived from an EMBL/GenBank/DDBJ whole genome shotgun (WGS) entry which is preliminary data.</text>
</comment>
<evidence type="ECO:0000313" key="2">
    <source>
        <dbReference type="Proteomes" id="UP000075230"/>
    </source>
</evidence>
<accession>A0A146FBL6</accession>